<dbReference type="InterPro" id="IPR004154">
    <property type="entry name" value="Anticodon-bd"/>
</dbReference>
<comment type="subcellular location">
    <subcellularLocation>
        <location evidence="8">Cytoplasm</location>
    </subcellularLocation>
</comment>
<feature type="binding site" evidence="8">
    <location>
        <position position="104"/>
    </location>
    <ligand>
        <name>substrate</name>
    </ligand>
</feature>
<dbReference type="InterPro" id="IPR045864">
    <property type="entry name" value="aa-tRNA-synth_II/BPL/LPL"/>
</dbReference>
<dbReference type="HAMAP" id="MF_00253_B">
    <property type="entry name" value="Gly_tRNA_synth_B"/>
    <property type="match status" value="1"/>
</dbReference>
<comment type="subunit">
    <text evidence="8">Homodimer.</text>
</comment>
<comment type="catalytic activity">
    <reaction evidence="8">
        <text>tRNA(Gly) + glycine + ATP = glycyl-tRNA(Gly) + AMP + diphosphate</text>
        <dbReference type="Rhea" id="RHEA:16013"/>
        <dbReference type="Rhea" id="RHEA-COMP:9664"/>
        <dbReference type="Rhea" id="RHEA-COMP:9683"/>
        <dbReference type="ChEBI" id="CHEBI:30616"/>
        <dbReference type="ChEBI" id="CHEBI:33019"/>
        <dbReference type="ChEBI" id="CHEBI:57305"/>
        <dbReference type="ChEBI" id="CHEBI:78442"/>
        <dbReference type="ChEBI" id="CHEBI:78522"/>
        <dbReference type="ChEBI" id="CHEBI:456215"/>
        <dbReference type="EC" id="6.1.1.14"/>
    </reaction>
</comment>
<feature type="binding site" evidence="8">
    <location>
        <position position="149"/>
    </location>
    <ligand>
        <name>substrate</name>
    </ligand>
</feature>
<dbReference type="GO" id="GO:0004081">
    <property type="term" value="F:bis(5'-nucleosyl)-tetraphosphatase (asymmetrical) activity"/>
    <property type="evidence" value="ECO:0007669"/>
    <property type="project" value="UniProtKB-ARBA"/>
</dbReference>
<dbReference type="PRINTS" id="PR01043">
    <property type="entry name" value="TRNASYNTHGLY"/>
</dbReference>
<dbReference type="Pfam" id="PF03129">
    <property type="entry name" value="HGTP_anticodon"/>
    <property type="match status" value="1"/>
</dbReference>
<proteinExistence type="inferred from homology"/>
<dbReference type="GO" id="GO:0006426">
    <property type="term" value="P:glycyl-tRNA aminoacylation"/>
    <property type="evidence" value="ECO:0007669"/>
    <property type="project" value="UniProtKB-UniRule"/>
</dbReference>
<protein>
    <recommendedName>
        <fullName evidence="8">Glycine--tRNA ligase</fullName>
        <ecNumber evidence="8">6.1.1.14</ecNumber>
    </recommendedName>
    <alternativeName>
        <fullName evidence="8">Glycyl-tRNA synthetase</fullName>
        <shortName evidence="8">GlyRS</shortName>
    </alternativeName>
</protein>
<dbReference type="GO" id="GO:0015966">
    <property type="term" value="P:diadenosine tetraphosphate biosynthetic process"/>
    <property type="evidence" value="ECO:0007669"/>
    <property type="project" value="UniProtKB-ARBA"/>
</dbReference>
<dbReference type="InterPro" id="IPR022961">
    <property type="entry name" value="Gly_tRNA_ligase_bac"/>
</dbReference>
<evidence type="ECO:0000313" key="13">
    <source>
        <dbReference type="Proteomes" id="UP001321249"/>
    </source>
</evidence>
<dbReference type="SUPFAM" id="SSF52954">
    <property type="entry name" value="Class II aaRS ABD-related"/>
    <property type="match status" value="1"/>
</dbReference>
<dbReference type="GO" id="GO:0005524">
    <property type="term" value="F:ATP binding"/>
    <property type="evidence" value="ECO:0007669"/>
    <property type="project" value="UniProtKB-UniRule"/>
</dbReference>
<feature type="domain" description="Aminoacyl-transfer RNA synthetases class-II family profile" evidence="9">
    <location>
        <begin position="12"/>
        <end position="339"/>
    </location>
</feature>
<dbReference type="PANTHER" id="PTHR10745:SF8">
    <property type="entry name" value="DNA POLYMERASE SUBUNIT GAMMA-2, MITOCHONDRIAL"/>
    <property type="match status" value="1"/>
</dbReference>
<dbReference type="GO" id="GO:1990742">
    <property type="term" value="C:microvesicle"/>
    <property type="evidence" value="ECO:0007669"/>
    <property type="project" value="UniProtKB-ARBA"/>
</dbReference>
<reference evidence="11" key="2">
    <citation type="journal article" date="2023" name="Nat. Commun.">
        <title>Cultivation of marine bacteria of the SAR202 clade.</title>
        <authorList>
            <person name="Lim Y."/>
            <person name="Seo J.H."/>
            <person name="Giovannoni S.J."/>
            <person name="Kang I."/>
            <person name="Cho J.C."/>
        </authorList>
    </citation>
    <scope>NUCLEOTIDE SEQUENCE</scope>
    <source>
        <strain evidence="11">JH1073</strain>
    </source>
</reference>
<name>A0AAJ6CUF2_9CHLR</name>
<feature type="binding site" evidence="8">
    <location>
        <begin position="309"/>
        <end position="312"/>
    </location>
    <ligand>
        <name>ATP</name>
        <dbReference type="ChEBI" id="CHEBI:30616"/>
    </ligand>
</feature>
<evidence type="ECO:0000256" key="3">
    <source>
        <dbReference type="ARBA" id="ARBA00022598"/>
    </source>
</evidence>
<evidence type="ECO:0000256" key="7">
    <source>
        <dbReference type="ARBA" id="ARBA00023146"/>
    </source>
</evidence>
<evidence type="ECO:0000313" key="12">
    <source>
        <dbReference type="Proteomes" id="UP001219901"/>
    </source>
</evidence>
<keyword evidence="6 8" id="KW-0648">Protein biosynthesis</keyword>
<dbReference type="PROSITE" id="PS50862">
    <property type="entry name" value="AA_TRNA_LIGASE_II"/>
    <property type="match status" value="1"/>
</dbReference>
<comment type="similarity">
    <text evidence="1 8">Belongs to the class-II aminoacyl-tRNA synthetase family.</text>
</comment>
<dbReference type="GO" id="GO:0070062">
    <property type="term" value="C:extracellular exosome"/>
    <property type="evidence" value="ECO:0007669"/>
    <property type="project" value="UniProtKB-ARBA"/>
</dbReference>
<dbReference type="InterPro" id="IPR036621">
    <property type="entry name" value="Anticodon-bd_dom_sf"/>
</dbReference>
<dbReference type="EMBL" id="WMBE01000001">
    <property type="protein sequence ID" value="MDG0866107.1"/>
    <property type="molecule type" value="Genomic_DNA"/>
</dbReference>
<keyword evidence="2 8" id="KW-0963">Cytoplasm</keyword>
<dbReference type="Proteomes" id="UP001219901">
    <property type="component" value="Chromosome"/>
</dbReference>
<feature type="binding site" evidence="8">
    <location>
        <begin position="181"/>
        <end position="183"/>
    </location>
    <ligand>
        <name>ATP</name>
        <dbReference type="ChEBI" id="CHEBI:30616"/>
    </ligand>
</feature>
<dbReference type="InterPro" id="IPR002315">
    <property type="entry name" value="tRNA-synt_gly"/>
</dbReference>
<organism evidence="11 12">
    <name type="scientific">Candidatus Lucifugimonas marina</name>
    <dbReference type="NCBI Taxonomy" id="3038979"/>
    <lineage>
        <taxon>Bacteria</taxon>
        <taxon>Bacillati</taxon>
        <taxon>Chloroflexota</taxon>
        <taxon>Dehalococcoidia</taxon>
        <taxon>SAR202 cluster</taxon>
        <taxon>Candidatus Lucifugimonadales</taxon>
        <taxon>Candidatus Lucifugimonadaceae</taxon>
        <taxon>Candidatus Lucifugimonas</taxon>
    </lineage>
</organism>
<feature type="binding site" evidence="8">
    <location>
        <begin position="191"/>
        <end position="196"/>
    </location>
    <ligand>
        <name>ATP</name>
        <dbReference type="ChEBI" id="CHEBI:30616"/>
    </ligand>
</feature>
<dbReference type="InterPro" id="IPR002314">
    <property type="entry name" value="aa-tRNA-synt_IIb"/>
</dbReference>
<keyword evidence="4 8" id="KW-0547">Nucleotide-binding</keyword>
<evidence type="ECO:0000259" key="9">
    <source>
        <dbReference type="PROSITE" id="PS50862"/>
    </source>
</evidence>
<dbReference type="Gene3D" id="3.40.50.800">
    <property type="entry name" value="Anticodon-binding domain"/>
    <property type="match status" value="1"/>
</dbReference>
<dbReference type="InterPro" id="IPR033731">
    <property type="entry name" value="GlyRS-like_core"/>
</dbReference>
<dbReference type="Proteomes" id="UP001321249">
    <property type="component" value="Unassembled WGS sequence"/>
</dbReference>
<dbReference type="NCBIfam" id="TIGR00389">
    <property type="entry name" value="glyS_dimeric"/>
    <property type="match status" value="1"/>
</dbReference>
<dbReference type="InterPro" id="IPR006195">
    <property type="entry name" value="aa-tRNA-synth_II"/>
</dbReference>
<reference evidence="12" key="3">
    <citation type="submission" date="2023-06" db="EMBL/GenBank/DDBJ databases">
        <title>Pangenomics reveal diversification of enzyme families and niche specialization in globally abundant SAR202 bacteria.</title>
        <authorList>
            <person name="Saw J.H.W."/>
        </authorList>
    </citation>
    <scope>NUCLEOTIDE SEQUENCE [LARGE SCALE GENOMIC DNA]</scope>
    <source>
        <strain evidence="12">JH1073</strain>
    </source>
</reference>
<keyword evidence="7 8" id="KW-0030">Aminoacyl-tRNA synthetase</keyword>
<dbReference type="InterPro" id="IPR027031">
    <property type="entry name" value="Gly-tRNA_synthase/POLG2"/>
</dbReference>
<evidence type="ECO:0000256" key="8">
    <source>
        <dbReference type="HAMAP-Rule" id="MF_00253"/>
    </source>
</evidence>
<gene>
    <name evidence="8" type="primary">glyQS</name>
    <name evidence="10" type="ORF">GKO46_03365</name>
    <name evidence="11" type="ORF">GKO48_05895</name>
</gene>
<keyword evidence="12" id="KW-1185">Reference proteome</keyword>
<dbReference type="AlphaFoldDB" id="A0AAJ6CUF2"/>
<feature type="binding site" evidence="8">
    <location>
        <begin position="196"/>
        <end position="200"/>
    </location>
    <ligand>
        <name>substrate</name>
    </ligand>
</feature>
<keyword evidence="3 8" id="KW-0436">Ligase</keyword>
<feature type="binding site" evidence="8">
    <location>
        <begin position="265"/>
        <end position="266"/>
    </location>
    <ligand>
        <name>ATP</name>
        <dbReference type="ChEBI" id="CHEBI:30616"/>
    </ligand>
</feature>
<dbReference type="PANTHER" id="PTHR10745">
    <property type="entry name" value="GLYCYL-TRNA SYNTHETASE/DNA POLYMERASE SUBUNIT GAMMA-2"/>
    <property type="match status" value="1"/>
</dbReference>
<evidence type="ECO:0000313" key="10">
    <source>
        <dbReference type="EMBL" id="MDG0866107.1"/>
    </source>
</evidence>
<dbReference type="CDD" id="cd00774">
    <property type="entry name" value="GlyRS-like_core"/>
    <property type="match status" value="1"/>
</dbReference>
<dbReference type="EMBL" id="CP046147">
    <property type="protein sequence ID" value="WFG39169.1"/>
    <property type="molecule type" value="Genomic_DNA"/>
</dbReference>
<accession>A0AAJ6CUF2</accession>
<dbReference type="EC" id="6.1.1.14" evidence="8"/>
<evidence type="ECO:0000313" key="11">
    <source>
        <dbReference type="EMBL" id="WFG39169.1"/>
    </source>
</evidence>
<feature type="binding site" evidence="8">
    <location>
        <begin position="305"/>
        <end position="309"/>
    </location>
    <ligand>
        <name>substrate</name>
    </ligand>
</feature>
<dbReference type="FunFam" id="3.40.50.800:FF:000002">
    <property type="entry name" value="Glycine--tRNA ligase"/>
    <property type="match status" value="1"/>
</dbReference>
<evidence type="ECO:0000256" key="1">
    <source>
        <dbReference type="ARBA" id="ARBA00008226"/>
    </source>
</evidence>
<evidence type="ECO:0000256" key="2">
    <source>
        <dbReference type="ARBA" id="ARBA00022490"/>
    </source>
</evidence>
<dbReference type="Pfam" id="PF00587">
    <property type="entry name" value="tRNA-synt_2b"/>
    <property type="match status" value="1"/>
</dbReference>
<evidence type="ECO:0000256" key="5">
    <source>
        <dbReference type="ARBA" id="ARBA00022840"/>
    </source>
</evidence>
<dbReference type="NCBIfam" id="NF003211">
    <property type="entry name" value="PRK04173.1"/>
    <property type="match status" value="1"/>
</dbReference>
<evidence type="ECO:0000256" key="4">
    <source>
        <dbReference type="ARBA" id="ARBA00022741"/>
    </source>
</evidence>
<dbReference type="GO" id="GO:0004820">
    <property type="term" value="F:glycine-tRNA ligase activity"/>
    <property type="evidence" value="ECO:0007669"/>
    <property type="project" value="UniProtKB-UniRule"/>
</dbReference>
<dbReference type="CDD" id="cd00858">
    <property type="entry name" value="GlyRS_anticodon"/>
    <property type="match status" value="1"/>
</dbReference>
<dbReference type="SUPFAM" id="SSF55681">
    <property type="entry name" value="Class II aaRS and biotin synthetases"/>
    <property type="match status" value="1"/>
</dbReference>
<keyword evidence="5 8" id="KW-0067">ATP-binding</keyword>
<comment type="function">
    <text evidence="8">Catalyzes the attachment of glycine to tRNA(Gly).</text>
</comment>
<reference evidence="12 13" key="1">
    <citation type="submission" date="2019-11" db="EMBL/GenBank/DDBJ databases">
        <authorList>
            <person name="Cho J.-C."/>
        </authorList>
    </citation>
    <scope>NUCLEOTIDE SEQUENCE [LARGE SCALE GENOMIC DNA]</scope>
    <source>
        <strain evidence="11 12">JH1073</strain>
        <strain evidence="10 13">JH702</strain>
    </source>
</reference>
<dbReference type="GO" id="GO:0005829">
    <property type="term" value="C:cytosol"/>
    <property type="evidence" value="ECO:0007669"/>
    <property type="project" value="UniProtKB-ARBA"/>
</dbReference>
<dbReference type="RefSeq" id="WP_342822591.1">
    <property type="nucleotide sequence ID" value="NZ_CP046146.1"/>
</dbReference>
<sequence>MAKRTLTGTTLDTIVSLAKRRGFVFQSSEIYGGLSSVWDYGPVGVELKRNVKDAWWKSMVRERDDVVGIDASILMHPDVWVASGHLDSFTDPLVECQECHRRFRQDQIEGDTCPDCGGAFGEPRQFNLMFKTFMGPVEDSSATVYLRPETAQAMFVNFENVQTSSRKKIPFGIAQIGKSFRNEITPGNFTFRTREFEQMEMEFFCEPGTDDDWHDYWMNFSMDWFKKFGIRGEKLMLRVHDADELPHYSKASADVEYEFPWGWGELETISNRTDFDLKAHAEKSGKDLSYFDDQKKERYVPFVVEPAMGADRSALAFLLDAYDEEGEGKDMRVVLRFHPDIAPFQVAVLPLSKKDTLSPTARRVYDLLLANFNAQYDDTQSIGRRYRRQDEIGTPLCVTVDFDTLDDDSVTIRNRDTMEQVRVPIDNLEAAIREQLNTMRADCQG</sequence>
<dbReference type="Gene3D" id="3.30.930.10">
    <property type="entry name" value="Bira Bifunctional Protein, Domain 2"/>
    <property type="match status" value="1"/>
</dbReference>
<evidence type="ECO:0000256" key="6">
    <source>
        <dbReference type="ARBA" id="ARBA00022917"/>
    </source>
</evidence>